<keyword evidence="4" id="KW-1185">Reference proteome</keyword>
<feature type="non-terminal residue" evidence="3">
    <location>
        <position position="1"/>
    </location>
</feature>
<keyword evidence="1" id="KW-0472">Membrane</keyword>
<keyword evidence="1" id="KW-1133">Transmembrane helix</keyword>
<feature type="domain" description="Ig-like" evidence="2">
    <location>
        <begin position="209"/>
        <end position="310"/>
    </location>
</feature>
<feature type="domain" description="Ig-like" evidence="2">
    <location>
        <begin position="1"/>
        <end position="99"/>
    </location>
</feature>
<keyword evidence="1" id="KW-0812">Transmembrane</keyword>
<dbReference type="Proteomes" id="UP001558613">
    <property type="component" value="Unassembled WGS sequence"/>
</dbReference>
<gene>
    <name evidence="3" type="ORF">QQF64_025925</name>
</gene>
<sequence length="826" mass="90459">SSSSSQTEISAGSSVTLSCQLYSYSSAGVSCGDWIRSQGIDLLWVNQAGDKLKMSDSRYQISAPGHCIITLTTTLLNEDDNREWRCEVTQGDQVKTSVTYTVKISGTSGVDDDHVFISSGENVRLPCNNALHDCKSTTWIYNSNSTAVELINLGIKKNNTDSHERLSLGSGCSLNIKNVTREDYGLYTCRQYVNDTQQRTDARVYLHVLHVSSSSSQTEISAGSSVSLSCQLHSFSFAVVSCDDWIHPEGIDLLWVNQAGDKLKISDSRYQTSAPGDCIITLTTTLLNEDDNREWRCEVTQGDQVKTSVTYTVKISAQDKTTTAVIPVHITNSQDHETTNTHTTKAQVYSTTAVIPVHNTGSISTCGVDDHVFISSGENVHLPCNNALHGCKSTTWNYNNNSAAAELITLGIKNKGTESHERLSLGSDCSLNIKNITKEDYGSYTCRQYVNGQRQGPDARVYLHVLHASSSSSQTEISAGSSVTLSCQLYAFPVVSCEDWVHSEAIDLLWVNQAGVKLKIDSRYQTSAPGDCIITLTTTLLNKDDSREWRCNVTQGDQVKTSVTYTVKISGISGVDDAHVFISSGENVRLPCNNALHDCKSTTWIYNRHPATVELIALGIKMKYTESHERLSLGSDCSLNIKNITKEDYGYYNCQQYVNGQRQGPDASVYLHVLHVSSSSSQTEISAGSSVTLSCQLYSFGGVSCDDSGRSQGIDLFWVNQAGDKLKISDSRYQISAPGHCIITLTTTLLNEDDNREWRCNVTQGDQVKTSATYTVKISDMIPDPGETEVSRTAGSLFKEILIMLKTAAFAAPTVILLQIICARRA</sequence>
<evidence type="ECO:0000256" key="1">
    <source>
        <dbReference type="SAM" id="Phobius"/>
    </source>
</evidence>
<feature type="domain" description="Ig-like" evidence="2">
    <location>
        <begin position="582"/>
        <end position="655"/>
    </location>
</feature>
<evidence type="ECO:0000313" key="3">
    <source>
        <dbReference type="EMBL" id="KAL1279252.1"/>
    </source>
</evidence>
<proteinExistence type="predicted"/>
<dbReference type="InterPro" id="IPR003599">
    <property type="entry name" value="Ig_sub"/>
</dbReference>
<dbReference type="CDD" id="cd00096">
    <property type="entry name" value="Ig"/>
    <property type="match status" value="1"/>
</dbReference>
<dbReference type="InterPro" id="IPR007110">
    <property type="entry name" value="Ig-like_dom"/>
</dbReference>
<accession>A0ABR3NR81</accession>
<dbReference type="InterPro" id="IPR036179">
    <property type="entry name" value="Ig-like_dom_sf"/>
</dbReference>
<evidence type="ECO:0000313" key="4">
    <source>
        <dbReference type="Proteomes" id="UP001558613"/>
    </source>
</evidence>
<dbReference type="PANTHER" id="PTHR11422:SF5">
    <property type="entry name" value="DIVERSE IMMUNOGLOBULIN DOMAIN-CONTAINING PROTEIN 1.1 ISOFORM X1-RELATED"/>
    <property type="match status" value="1"/>
</dbReference>
<evidence type="ECO:0000259" key="2">
    <source>
        <dbReference type="PROSITE" id="PS50835"/>
    </source>
</evidence>
<feature type="domain" description="Ig-like" evidence="2">
    <location>
        <begin position="457"/>
        <end position="564"/>
    </location>
</feature>
<name>A0ABR3NR81_9TELE</name>
<dbReference type="Pfam" id="PF07686">
    <property type="entry name" value="V-set"/>
    <property type="match status" value="3"/>
</dbReference>
<protein>
    <recommendedName>
        <fullName evidence="2">Ig-like domain-containing protein</fullName>
    </recommendedName>
</protein>
<dbReference type="InterPro" id="IPR013106">
    <property type="entry name" value="Ig_V-set"/>
</dbReference>
<organism evidence="3 4">
    <name type="scientific">Cirrhinus molitorella</name>
    <name type="common">mud carp</name>
    <dbReference type="NCBI Taxonomy" id="172907"/>
    <lineage>
        <taxon>Eukaryota</taxon>
        <taxon>Metazoa</taxon>
        <taxon>Chordata</taxon>
        <taxon>Craniata</taxon>
        <taxon>Vertebrata</taxon>
        <taxon>Euteleostomi</taxon>
        <taxon>Actinopterygii</taxon>
        <taxon>Neopterygii</taxon>
        <taxon>Teleostei</taxon>
        <taxon>Ostariophysi</taxon>
        <taxon>Cypriniformes</taxon>
        <taxon>Cyprinidae</taxon>
        <taxon>Labeoninae</taxon>
        <taxon>Labeonini</taxon>
        <taxon>Cirrhinus</taxon>
    </lineage>
</organism>
<dbReference type="PANTHER" id="PTHR11422">
    <property type="entry name" value="T-CELL SURFACE GLYCOPROTEIN CD4"/>
    <property type="match status" value="1"/>
</dbReference>
<dbReference type="SMART" id="SM00408">
    <property type="entry name" value="IGc2"/>
    <property type="match status" value="3"/>
</dbReference>
<dbReference type="InterPro" id="IPR003598">
    <property type="entry name" value="Ig_sub2"/>
</dbReference>
<dbReference type="EMBL" id="JAYMGO010000003">
    <property type="protein sequence ID" value="KAL1279252.1"/>
    <property type="molecule type" value="Genomic_DNA"/>
</dbReference>
<dbReference type="PROSITE" id="PS50835">
    <property type="entry name" value="IG_LIKE"/>
    <property type="match status" value="7"/>
</dbReference>
<dbReference type="SMART" id="SM00409">
    <property type="entry name" value="IG"/>
    <property type="match status" value="7"/>
</dbReference>
<reference evidence="3 4" key="1">
    <citation type="submission" date="2023-09" db="EMBL/GenBank/DDBJ databases">
        <authorList>
            <person name="Wang M."/>
        </authorList>
    </citation>
    <scope>NUCLEOTIDE SEQUENCE [LARGE SCALE GENOMIC DNA]</scope>
    <source>
        <strain evidence="3">GT-2023</strain>
        <tissue evidence="3">Liver</tissue>
    </source>
</reference>
<dbReference type="SUPFAM" id="SSF48726">
    <property type="entry name" value="Immunoglobulin"/>
    <property type="match status" value="5"/>
</dbReference>
<feature type="domain" description="Ig-like" evidence="2">
    <location>
        <begin position="356"/>
        <end position="447"/>
    </location>
</feature>
<dbReference type="InterPro" id="IPR013783">
    <property type="entry name" value="Ig-like_fold"/>
</dbReference>
<dbReference type="SMART" id="SM00406">
    <property type="entry name" value="IGv"/>
    <property type="match status" value="3"/>
</dbReference>
<comment type="caution">
    <text evidence="3">The sequence shown here is derived from an EMBL/GenBank/DDBJ whole genome shotgun (WGS) entry which is preliminary data.</text>
</comment>
<feature type="domain" description="Ig-like" evidence="2">
    <location>
        <begin position="117"/>
        <end position="205"/>
    </location>
</feature>
<feature type="domain" description="Ig-like" evidence="2">
    <location>
        <begin position="665"/>
        <end position="779"/>
    </location>
</feature>
<feature type="transmembrane region" description="Helical" evidence="1">
    <location>
        <begin position="801"/>
        <end position="823"/>
    </location>
</feature>
<dbReference type="Gene3D" id="2.60.40.10">
    <property type="entry name" value="Immunoglobulins"/>
    <property type="match status" value="7"/>
</dbReference>
<feature type="non-terminal residue" evidence="3">
    <location>
        <position position="826"/>
    </location>
</feature>